<name>A0A550BSV5_9AGAR</name>
<proteinExistence type="predicted"/>
<gene>
    <name evidence="2" type="ORF">BD626DRAFT_542063</name>
</gene>
<evidence type="ECO:0000256" key="1">
    <source>
        <dbReference type="SAM" id="MobiDB-lite"/>
    </source>
</evidence>
<reference evidence="2 3" key="1">
    <citation type="journal article" date="2019" name="New Phytol.">
        <title>Comparative genomics reveals unique wood-decay strategies and fruiting body development in the Schizophyllaceae.</title>
        <authorList>
            <person name="Almasi E."/>
            <person name="Sahu N."/>
            <person name="Krizsan K."/>
            <person name="Balint B."/>
            <person name="Kovacs G.M."/>
            <person name="Kiss B."/>
            <person name="Cseklye J."/>
            <person name="Drula E."/>
            <person name="Henrissat B."/>
            <person name="Nagy I."/>
            <person name="Chovatia M."/>
            <person name="Adam C."/>
            <person name="LaButti K."/>
            <person name="Lipzen A."/>
            <person name="Riley R."/>
            <person name="Grigoriev I.V."/>
            <person name="Nagy L.G."/>
        </authorList>
    </citation>
    <scope>NUCLEOTIDE SEQUENCE [LARGE SCALE GENOMIC DNA]</scope>
    <source>
        <strain evidence="2 3">NL-1724</strain>
    </source>
</reference>
<feature type="compositionally biased region" description="Basic and acidic residues" evidence="1">
    <location>
        <begin position="353"/>
        <end position="364"/>
    </location>
</feature>
<dbReference type="AlphaFoldDB" id="A0A550BSV5"/>
<feature type="region of interest" description="Disordered" evidence="1">
    <location>
        <begin position="104"/>
        <end position="132"/>
    </location>
</feature>
<sequence>DLALPIFIKTDEVIRNPSRMCRLAEAFYSFLAADRGRAAEAMRLKAHARDRFNTNPTVKANIVWHNTAIKLTNPDLSMFPEWQDVRAAAARRLMQTLWRKFHPTSSASRADETESDLESDSDSESESESDFDTGVSKVNISDVLTPGTEVPIGDELKTWVNIDASFDPNLLLPGLLLPGHCGRLIYGSSRWDTTIRGVPGLDLQEISAPSRLEKWHKSRNMFTSLTSKTSSQKGAIRIWSPLEAPLPSTCTFAHTKTTEFIKKNSAGWSVGMLDFCGVARRWTDKTVSPHPIVLYTLDAEGCDPHSEHSIPAKVVLKYKQSVAGRKYRVVSHHRRPDLPGNKAILGKRKRKQDHREKEPYDGPAKRVGNRASGGRVPWKALGFPAAGPSV</sequence>
<dbReference type="Proteomes" id="UP000320762">
    <property type="component" value="Unassembled WGS sequence"/>
</dbReference>
<organism evidence="2 3">
    <name type="scientific">Schizophyllum amplum</name>
    <dbReference type="NCBI Taxonomy" id="97359"/>
    <lineage>
        <taxon>Eukaryota</taxon>
        <taxon>Fungi</taxon>
        <taxon>Dikarya</taxon>
        <taxon>Basidiomycota</taxon>
        <taxon>Agaricomycotina</taxon>
        <taxon>Agaricomycetes</taxon>
        <taxon>Agaricomycetidae</taxon>
        <taxon>Agaricales</taxon>
        <taxon>Schizophyllaceae</taxon>
        <taxon>Schizophyllum</taxon>
    </lineage>
</organism>
<feature type="non-terminal residue" evidence="2">
    <location>
        <position position="1"/>
    </location>
</feature>
<evidence type="ECO:0000313" key="2">
    <source>
        <dbReference type="EMBL" id="TRM55625.1"/>
    </source>
</evidence>
<feature type="compositionally biased region" description="Acidic residues" evidence="1">
    <location>
        <begin position="113"/>
        <end position="131"/>
    </location>
</feature>
<feature type="region of interest" description="Disordered" evidence="1">
    <location>
        <begin position="334"/>
        <end position="390"/>
    </location>
</feature>
<comment type="caution">
    <text evidence="2">The sequence shown here is derived from an EMBL/GenBank/DDBJ whole genome shotgun (WGS) entry which is preliminary data.</text>
</comment>
<keyword evidence="3" id="KW-1185">Reference proteome</keyword>
<evidence type="ECO:0000313" key="3">
    <source>
        <dbReference type="Proteomes" id="UP000320762"/>
    </source>
</evidence>
<dbReference type="EMBL" id="VDMD01000106">
    <property type="protein sequence ID" value="TRM55625.1"/>
    <property type="molecule type" value="Genomic_DNA"/>
</dbReference>
<accession>A0A550BSV5</accession>
<protein>
    <submittedName>
        <fullName evidence="2">Uncharacterized protein</fullName>
    </submittedName>
</protein>